<dbReference type="Pfam" id="PF13396">
    <property type="entry name" value="PLDc_N"/>
    <property type="match status" value="1"/>
</dbReference>
<dbReference type="PANTHER" id="PTHR21248">
    <property type="entry name" value="CARDIOLIPIN SYNTHASE"/>
    <property type="match status" value="1"/>
</dbReference>
<dbReference type="PROSITE" id="PS50035">
    <property type="entry name" value="PLD"/>
    <property type="match status" value="2"/>
</dbReference>
<dbReference type="AlphaFoldDB" id="F9UJ99"/>
<organism evidence="8 9">
    <name type="scientific">Mycoplasmopsis columbina SF7</name>
    <dbReference type="NCBI Taxonomy" id="1037410"/>
    <lineage>
        <taxon>Bacteria</taxon>
        <taxon>Bacillati</taxon>
        <taxon>Mycoplasmatota</taxon>
        <taxon>Mycoplasmoidales</taxon>
        <taxon>Metamycoplasmataceae</taxon>
        <taxon>Mycoplasmopsis</taxon>
    </lineage>
</organism>
<dbReference type="Pfam" id="PF13091">
    <property type="entry name" value="PLDc_2"/>
    <property type="match status" value="2"/>
</dbReference>
<dbReference type="EMBL" id="AFXA01000003">
    <property type="protein sequence ID" value="EGV00542.1"/>
    <property type="molecule type" value="Genomic_DNA"/>
</dbReference>
<dbReference type="RefSeq" id="WP_006608365.1">
    <property type="nucleotide sequence ID" value="NZ_AFXA01000003.1"/>
</dbReference>
<feature type="transmembrane region" description="Helical" evidence="6">
    <location>
        <begin position="7"/>
        <end position="29"/>
    </location>
</feature>
<evidence type="ECO:0000256" key="1">
    <source>
        <dbReference type="ARBA" id="ARBA00004651"/>
    </source>
</evidence>
<keyword evidence="5 6" id="KW-0472">Membrane</keyword>
<feature type="domain" description="PLD phosphodiesterase" evidence="7">
    <location>
        <begin position="236"/>
        <end position="263"/>
    </location>
</feature>
<dbReference type="InterPro" id="IPR027379">
    <property type="entry name" value="CLS_N"/>
</dbReference>
<dbReference type="InterPro" id="IPR001736">
    <property type="entry name" value="PLipase_D/transphosphatidylase"/>
</dbReference>
<name>F9UJ99_9BACT</name>
<dbReference type="GO" id="GO:0030572">
    <property type="term" value="F:phosphatidyltransferase activity"/>
    <property type="evidence" value="ECO:0007669"/>
    <property type="project" value="UniProtKB-ARBA"/>
</dbReference>
<comment type="subcellular location">
    <subcellularLocation>
        <location evidence="1">Cell membrane</location>
        <topology evidence="1">Multi-pass membrane protein</topology>
    </subcellularLocation>
</comment>
<evidence type="ECO:0000256" key="6">
    <source>
        <dbReference type="SAM" id="Phobius"/>
    </source>
</evidence>
<evidence type="ECO:0000256" key="4">
    <source>
        <dbReference type="ARBA" id="ARBA00022989"/>
    </source>
</evidence>
<evidence type="ECO:0000256" key="3">
    <source>
        <dbReference type="ARBA" id="ARBA00022692"/>
    </source>
</evidence>
<evidence type="ECO:0000256" key="2">
    <source>
        <dbReference type="ARBA" id="ARBA00022475"/>
    </source>
</evidence>
<evidence type="ECO:0000313" key="9">
    <source>
        <dbReference type="Proteomes" id="UP000004978"/>
    </source>
</evidence>
<keyword evidence="4 6" id="KW-1133">Transmembrane helix</keyword>
<comment type="caution">
    <text evidence="8">The sequence shown here is derived from an EMBL/GenBank/DDBJ whole genome shotgun (WGS) entry which is preliminary data.</text>
</comment>
<dbReference type="GO" id="GO:0032049">
    <property type="term" value="P:cardiolipin biosynthetic process"/>
    <property type="evidence" value="ECO:0007669"/>
    <property type="project" value="UniProtKB-ARBA"/>
</dbReference>
<keyword evidence="2" id="KW-1003">Cell membrane</keyword>
<sequence length="504" mass="58722">MKKLINLFFYGIQAVLFFAVLIGIFYGAYKVNRNYFIFFVFLTYGLNAIVTLIIFNQTRSELSKLSWLLIIIVFPLVGHAAYFAFGSKYKNKREKKLVKDPTYQLKTYQHLFQTKSLSNDQFEHLINLNGGVALDANYKFYQHPGDYFTELYENLKEAKKHIFIISYIIKPGEILDELVEILKEKANQGVKIYWLIDDFGRTLVNKQKHLKKLLNHGNIEIVFISKVFYPFIHSQNFYRNHQKFYVIDSEIVFAGGCNISDEYVGLSKKYAHWIDLNYRLIGPQINAYILLFLRSWKLWANKKTSLVNDPQHFFNFNTVNLDKDALSSSLLVHESPVYDTSHLEYNLLGMFALAKKSVRIVTPYFSIPSSLFNMLKMLLFAGIEVEVYFPGYPDKKVFWKASLNMLQKLEKYGLKLYLYKDGFLHTKCGLIDDKIAFVGSSNTDMRSMYAQYEIMDIVKGQAVEEIKNIIDTYQSKSILNSDNPINNKTNLFTDTLYEVMRPVA</sequence>
<evidence type="ECO:0000259" key="7">
    <source>
        <dbReference type="PROSITE" id="PS50035"/>
    </source>
</evidence>
<accession>F9UJ99</accession>
<dbReference type="eggNOG" id="COG1502">
    <property type="taxonomic scope" value="Bacteria"/>
</dbReference>
<dbReference type="SUPFAM" id="SSF56024">
    <property type="entry name" value="Phospholipase D/nuclease"/>
    <property type="match status" value="2"/>
</dbReference>
<dbReference type="SMART" id="SM00155">
    <property type="entry name" value="PLDc"/>
    <property type="match status" value="2"/>
</dbReference>
<dbReference type="STRING" id="1037410.MCSF7_02786"/>
<gene>
    <name evidence="8" type="ORF">MCSF7_02786</name>
</gene>
<keyword evidence="9" id="KW-1185">Reference proteome</keyword>
<dbReference type="CDD" id="cd09112">
    <property type="entry name" value="PLDc_CLS_2"/>
    <property type="match status" value="1"/>
</dbReference>
<keyword evidence="3 6" id="KW-0812">Transmembrane</keyword>
<dbReference type="CDD" id="cd09110">
    <property type="entry name" value="PLDc_CLS_1"/>
    <property type="match status" value="1"/>
</dbReference>
<dbReference type="Proteomes" id="UP000004978">
    <property type="component" value="Unassembled WGS sequence"/>
</dbReference>
<dbReference type="Gene3D" id="3.30.870.10">
    <property type="entry name" value="Endonuclease Chain A"/>
    <property type="match status" value="2"/>
</dbReference>
<feature type="transmembrane region" description="Helical" evidence="6">
    <location>
        <begin position="67"/>
        <end position="85"/>
    </location>
</feature>
<reference evidence="8 9" key="1">
    <citation type="journal article" date="2013" name="Genome Announc.">
        <title>Genome Sequence of Mycoplasma columbinum Strain SF7.</title>
        <authorList>
            <person name="Guo Z."/>
            <person name="Xu X."/>
            <person name="Zheng Q."/>
            <person name="Li T."/>
            <person name="Kuang S."/>
            <person name="Zhang Z."/>
            <person name="Chen Y."/>
            <person name="Lu X."/>
            <person name="Zhou R."/>
            <person name="Bi D."/>
            <person name="Jin H."/>
        </authorList>
    </citation>
    <scope>NUCLEOTIDE SEQUENCE [LARGE SCALE GENOMIC DNA]</scope>
    <source>
        <strain evidence="8 9">SF7</strain>
    </source>
</reference>
<protein>
    <submittedName>
        <fullName evidence="8">Cardiolipin synthetase</fullName>
    </submittedName>
</protein>
<evidence type="ECO:0000256" key="5">
    <source>
        <dbReference type="ARBA" id="ARBA00023136"/>
    </source>
</evidence>
<feature type="transmembrane region" description="Helical" evidence="6">
    <location>
        <begin position="35"/>
        <end position="55"/>
    </location>
</feature>
<feature type="domain" description="PLD phosphodiesterase" evidence="7">
    <location>
        <begin position="420"/>
        <end position="447"/>
    </location>
</feature>
<dbReference type="PANTHER" id="PTHR21248:SF22">
    <property type="entry name" value="PHOSPHOLIPASE D"/>
    <property type="match status" value="1"/>
</dbReference>
<proteinExistence type="predicted"/>
<dbReference type="InterPro" id="IPR025202">
    <property type="entry name" value="PLD-like_dom"/>
</dbReference>
<dbReference type="GO" id="GO:0005886">
    <property type="term" value="C:plasma membrane"/>
    <property type="evidence" value="ECO:0007669"/>
    <property type="project" value="UniProtKB-SubCell"/>
</dbReference>
<evidence type="ECO:0000313" key="8">
    <source>
        <dbReference type="EMBL" id="EGV00542.1"/>
    </source>
</evidence>